<dbReference type="GeneID" id="91988558"/>
<organism evidence="8 9">
    <name type="scientific">Cryptococcus tetragattii IND107</name>
    <dbReference type="NCBI Taxonomy" id="1296105"/>
    <lineage>
        <taxon>Eukaryota</taxon>
        <taxon>Fungi</taxon>
        <taxon>Dikarya</taxon>
        <taxon>Basidiomycota</taxon>
        <taxon>Agaricomycotina</taxon>
        <taxon>Tremellomycetes</taxon>
        <taxon>Tremellales</taxon>
        <taxon>Cryptococcaceae</taxon>
        <taxon>Cryptococcus</taxon>
        <taxon>Cryptococcus gattii species complex</taxon>
    </lineage>
</organism>
<protein>
    <recommendedName>
        <fullName evidence="7">Peptidase M48 domain-containing protein</fullName>
    </recommendedName>
</protein>
<sequence>MSRACFDPTESSKMWERMSASEGGKGLSVDFLSTHPANAKRIKQLENWMPEALQIRAASPCGAMSDNFNGFLDAVNPTGRTYSASFW</sequence>
<reference evidence="8" key="1">
    <citation type="submission" date="2015-01" db="EMBL/GenBank/DDBJ databases">
        <authorList>
            <consortium name="The Broad Institute Genomics Platform"/>
            <person name="Cuomo C."/>
            <person name="Litvintseva A."/>
            <person name="Chen Y."/>
            <person name="Heitman J."/>
            <person name="Sun S."/>
            <person name="Springer D."/>
            <person name="Dromer F."/>
            <person name="Young S."/>
            <person name="Zeng Q."/>
            <person name="Gargeya S."/>
            <person name="Abouelleil A."/>
            <person name="Alvarado L."/>
            <person name="Chapman S.B."/>
            <person name="Gainer-Dewar J."/>
            <person name="Goldberg J."/>
            <person name="Griggs A."/>
            <person name="Gujja S."/>
            <person name="Hansen M."/>
            <person name="Howarth C."/>
            <person name="Imamovic A."/>
            <person name="Larimer J."/>
            <person name="Murphy C."/>
            <person name="Naylor J."/>
            <person name="Pearson M."/>
            <person name="Priest M."/>
            <person name="Roberts A."/>
            <person name="Saif S."/>
            <person name="Shea T."/>
            <person name="Sykes S."/>
            <person name="Wortman J."/>
            <person name="Nusbaum C."/>
            <person name="Birren B."/>
        </authorList>
    </citation>
    <scope>NUCLEOTIDE SEQUENCE</scope>
    <source>
        <strain evidence="8">IND107</strain>
    </source>
</reference>
<keyword evidence="4 6" id="KW-0862">Zinc</keyword>
<dbReference type="InterPro" id="IPR001915">
    <property type="entry name" value="Peptidase_M48"/>
</dbReference>
<comment type="caution">
    <text evidence="8">The sequence shown here is derived from an EMBL/GenBank/DDBJ whole genome shotgun (WGS) entry which is preliminary data.</text>
</comment>
<gene>
    <name evidence="8" type="ORF">I308_101700</name>
</gene>
<evidence type="ECO:0000256" key="6">
    <source>
        <dbReference type="RuleBase" id="RU003983"/>
    </source>
</evidence>
<comment type="similarity">
    <text evidence="6">Belongs to the peptidase M48 family.</text>
</comment>
<reference evidence="8" key="2">
    <citation type="submission" date="2024-01" db="EMBL/GenBank/DDBJ databases">
        <title>Comparative genomics of Cryptococcus and Kwoniella reveals pathogenesis evolution and contrasting modes of karyotype evolution via chromosome fusion or intercentromeric recombination.</title>
        <authorList>
            <person name="Coelho M.A."/>
            <person name="David-Palma M."/>
            <person name="Shea T."/>
            <person name="Bowers K."/>
            <person name="Mcginley-Smith S."/>
            <person name="Mohammad A.W."/>
            <person name="Gnirke A."/>
            <person name="Yurkov A.M."/>
            <person name="Nowrousian M."/>
            <person name="Sun S."/>
            <person name="Cuomo C.A."/>
            <person name="Heitman J."/>
        </authorList>
    </citation>
    <scope>NUCLEOTIDE SEQUENCE</scope>
    <source>
        <strain evidence="8">IND107</strain>
    </source>
</reference>
<proteinExistence type="inferred from homology"/>
<dbReference type="Proteomes" id="UP000054399">
    <property type="component" value="Unassembled WGS sequence"/>
</dbReference>
<dbReference type="RefSeq" id="XP_066615031.1">
    <property type="nucleotide sequence ID" value="XM_066756254.1"/>
</dbReference>
<comment type="cofactor">
    <cofactor evidence="6">
        <name>Zn(2+)</name>
        <dbReference type="ChEBI" id="CHEBI:29105"/>
    </cofactor>
    <text evidence="6">Binds 1 zinc ion per subunit.</text>
</comment>
<evidence type="ECO:0000313" key="9">
    <source>
        <dbReference type="Proteomes" id="UP000054399"/>
    </source>
</evidence>
<evidence type="ECO:0000256" key="1">
    <source>
        <dbReference type="ARBA" id="ARBA00022670"/>
    </source>
</evidence>
<feature type="domain" description="Peptidase M48" evidence="7">
    <location>
        <begin position="1"/>
        <end position="48"/>
    </location>
</feature>
<keyword evidence="1 6" id="KW-0645">Protease</keyword>
<evidence type="ECO:0000256" key="5">
    <source>
        <dbReference type="ARBA" id="ARBA00023049"/>
    </source>
</evidence>
<name>A0ABR3BVA1_9TREE</name>
<keyword evidence="3 6" id="KW-0378">Hydrolase</keyword>
<dbReference type="PANTHER" id="PTHR22726">
    <property type="entry name" value="METALLOENDOPEPTIDASE OMA1"/>
    <property type="match status" value="1"/>
</dbReference>
<dbReference type="InterPro" id="IPR051156">
    <property type="entry name" value="Mito/Outer_Membr_Metalloprot"/>
</dbReference>
<keyword evidence="2" id="KW-0479">Metal-binding</keyword>
<accession>A0ABR3BVA1</accession>
<evidence type="ECO:0000256" key="3">
    <source>
        <dbReference type="ARBA" id="ARBA00022801"/>
    </source>
</evidence>
<dbReference type="Pfam" id="PF01435">
    <property type="entry name" value="Peptidase_M48"/>
    <property type="match status" value="1"/>
</dbReference>
<keyword evidence="9" id="KW-1185">Reference proteome</keyword>
<dbReference type="PANTHER" id="PTHR22726:SF1">
    <property type="entry name" value="METALLOENDOPEPTIDASE OMA1, MITOCHONDRIAL"/>
    <property type="match status" value="1"/>
</dbReference>
<evidence type="ECO:0000256" key="4">
    <source>
        <dbReference type="ARBA" id="ARBA00022833"/>
    </source>
</evidence>
<evidence type="ECO:0000256" key="2">
    <source>
        <dbReference type="ARBA" id="ARBA00022723"/>
    </source>
</evidence>
<keyword evidence="5 6" id="KW-0482">Metalloprotease</keyword>
<evidence type="ECO:0000313" key="8">
    <source>
        <dbReference type="EMBL" id="KAL0252311.1"/>
    </source>
</evidence>
<dbReference type="EMBL" id="ATAM02000003">
    <property type="protein sequence ID" value="KAL0252311.1"/>
    <property type="molecule type" value="Genomic_DNA"/>
</dbReference>
<evidence type="ECO:0000259" key="7">
    <source>
        <dbReference type="Pfam" id="PF01435"/>
    </source>
</evidence>